<dbReference type="PANTHER" id="PTHR35333">
    <property type="entry name" value="BETA-LACTAMASE"/>
    <property type="match status" value="1"/>
</dbReference>
<dbReference type="AlphaFoldDB" id="A0A1F4TKC6"/>
<feature type="compositionally biased region" description="Basic residues" evidence="1">
    <location>
        <begin position="292"/>
        <end position="321"/>
    </location>
</feature>
<dbReference type="EMBL" id="MEUF01000068">
    <property type="protein sequence ID" value="OGC32970.1"/>
    <property type="molecule type" value="Genomic_DNA"/>
</dbReference>
<evidence type="ECO:0000256" key="1">
    <source>
        <dbReference type="SAM" id="MobiDB-lite"/>
    </source>
</evidence>
<dbReference type="GO" id="GO:0030655">
    <property type="term" value="P:beta-lactam antibiotic catabolic process"/>
    <property type="evidence" value="ECO:0007669"/>
    <property type="project" value="InterPro"/>
</dbReference>
<dbReference type="InterPro" id="IPR000871">
    <property type="entry name" value="Beta-lactam_class-A"/>
</dbReference>
<gene>
    <name evidence="4" type="ORF">A2311_05440</name>
</gene>
<keyword evidence="2" id="KW-0732">Signal</keyword>
<feature type="region of interest" description="Disordered" evidence="1">
    <location>
        <begin position="289"/>
        <end position="335"/>
    </location>
</feature>
<dbReference type="GO" id="GO:0008800">
    <property type="term" value="F:beta-lactamase activity"/>
    <property type="evidence" value="ECO:0007669"/>
    <property type="project" value="InterPro"/>
</dbReference>
<sequence length="335" mass="37965">MRRLKFFIGLLAWNVFCQTAWSYDPLALQAKLNHQLAPFKHKVGVAFIDLKTGDILQVNGSMEFPAASVAKVPVMAAAYHLVELKQLNLAEKLKLRKEDKVGGSGYLQWMKPGTVMSLKDLIGLMIMRSDNTATKMLVDRIGLGNINQYLQANDIKNTVLNDHTMLVEPPSNNNNRTCPLDMAYLTLKIQESYGFDKDSSQEMLYFMKNQRYRWGIWRGVPPGTIVADKTGNLTGILNDVGVVYTKAGNYVLAIFTRNFPKKREGRKIINDVSRLVYEEYTGEKVPTPEVKTKKRLKRKIIAKRKLSRRPSVKSRRLKGHSGRTSGHKLPSPLSR</sequence>
<protein>
    <recommendedName>
        <fullName evidence="3">Beta-lactamase class A catalytic domain-containing protein</fullName>
    </recommendedName>
</protein>
<dbReference type="Gene3D" id="3.40.710.10">
    <property type="entry name" value="DD-peptidase/beta-lactamase superfamily"/>
    <property type="match status" value="1"/>
</dbReference>
<evidence type="ECO:0000259" key="3">
    <source>
        <dbReference type="Pfam" id="PF13354"/>
    </source>
</evidence>
<evidence type="ECO:0000313" key="5">
    <source>
        <dbReference type="Proteomes" id="UP000178951"/>
    </source>
</evidence>
<feature type="chain" id="PRO_5009514588" description="Beta-lactamase class A catalytic domain-containing protein" evidence="2">
    <location>
        <begin position="23"/>
        <end position="335"/>
    </location>
</feature>
<dbReference type="SUPFAM" id="SSF56601">
    <property type="entry name" value="beta-lactamase/transpeptidase-like"/>
    <property type="match status" value="1"/>
</dbReference>
<dbReference type="STRING" id="1802583.A2311_05440"/>
<accession>A0A1F4TKC6</accession>
<proteinExistence type="predicted"/>
<dbReference type="InterPro" id="IPR045155">
    <property type="entry name" value="Beta-lactam_cat"/>
</dbReference>
<comment type="caution">
    <text evidence="4">The sequence shown here is derived from an EMBL/GenBank/DDBJ whole genome shotgun (WGS) entry which is preliminary data.</text>
</comment>
<dbReference type="InterPro" id="IPR012338">
    <property type="entry name" value="Beta-lactam/transpept-like"/>
</dbReference>
<dbReference type="GO" id="GO:0046677">
    <property type="term" value="P:response to antibiotic"/>
    <property type="evidence" value="ECO:0007669"/>
    <property type="project" value="InterPro"/>
</dbReference>
<evidence type="ECO:0000313" key="4">
    <source>
        <dbReference type="EMBL" id="OGC32970.1"/>
    </source>
</evidence>
<feature type="signal peptide" evidence="2">
    <location>
        <begin position="1"/>
        <end position="22"/>
    </location>
</feature>
<organism evidence="4 5">
    <name type="scientific">candidate division WOR-1 bacterium RIFOXYB2_FULL_48_7</name>
    <dbReference type="NCBI Taxonomy" id="1802583"/>
    <lineage>
        <taxon>Bacteria</taxon>
        <taxon>Bacillati</taxon>
        <taxon>Saganbacteria</taxon>
    </lineage>
</organism>
<dbReference type="Proteomes" id="UP000178951">
    <property type="component" value="Unassembled WGS sequence"/>
</dbReference>
<reference evidence="4 5" key="1">
    <citation type="journal article" date="2016" name="Nat. Commun.">
        <title>Thousands of microbial genomes shed light on interconnected biogeochemical processes in an aquifer system.</title>
        <authorList>
            <person name="Anantharaman K."/>
            <person name="Brown C.T."/>
            <person name="Hug L.A."/>
            <person name="Sharon I."/>
            <person name="Castelle C.J."/>
            <person name="Probst A.J."/>
            <person name="Thomas B.C."/>
            <person name="Singh A."/>
            <person name="Wilkins M.J."/>
            <person name="Karaoz U."/>
            <person name="Brodie E.L."/>
            <person name="Williams K.H."/>
            <person name="Hubbard S.S."/>
            <person name="Banfield J.F."/>
        </authorList>
    </citation>
    <scope>NUCLEOTIDE SEQUENCE [LARGE SCALE GENOMIC DNA]</scope>
</reference>
<feature type="domain" description="Beta-lactamase class A catalytic" evidence="3">
    <location>
        <begin position="44"/>
        <end position="256"/>
    </location>
</feature>
<dbReference type="Pfam" id="PF13354">
    <property type="entry name" value="Beta-lactamase2"/>
    <property type="match status" value="1"/>
</dbReference>
<dbReference type="PANTHER" id="PTHR35333:SF4">
    <property type="entry name" value="SLR0121 PROTEIN"/>
    <property type="match status" value="1"/>
</dbReference>
<name>A0A1F4TKC6_UNCSA</name>
<evidence type="ECO:0000256" key="2">
    <source>
        <dbReference type="SAM" id="SignalP"/>
    </source>
</evidence>